<dbReference type="RefSeq" id="YP_009099183.1">
    <property type="nucleotide sequence ID" value="NC_025423.1"/>
</dbReference>
<reference evidence="2" key="1">
    <citation type="journal article" date="2014" name="Virology">
        <title>The odd one out: Bacillus ACT bacteriophage CP-51 exhibits unusual properties compared to related Spounavirinae W.Ph. and Bastille.</title>
        <authorList>
            <person name="Klumpp J."/>
            <person name="Schmuki M."/>
            <person name="Sozhamannan S."/>
            <person name="Beyer W."/>
            <person name="Fouts D.E."/>
            <person name="Bernbach V."/>
            <person name="Calendar R."/>
            <person name="Loessner M.J."/>
        </authorList>
    </citation>
    <scope>NUCLEOTIDE SEQUENCE [LARGE SCALE GENOMIC DNA]</scope>
</reference>
<dbReference type="OrthoDB" id="38520at10239"/>
<evidence type="ECO:0000313" key="3">
    <source>
        <dbReference type="Proteomes" id="UP000027382"/>
    </source>
</evidence>
<dbReference type="EMBL" id="KF554508">
    <property type="protein sequence ID" value="AID50574.1"/>
    <property type="molecule type" value="Genomic_DNA"/>
</dbReference>
<dbReference type="KEGG" id="vg:22277082"/>
<name>A0A068EPD8_9CAUD</name>
<sequence length="65" mass="7954">MGNVQLGIAYSRVKRDSKQKDKLINKQKGIIRELEIRVRRQEDIIREQARQIKEHNELWRRLDEQ</sequence>
<accession>A0A068EPD8</accession>
<evidence type="ECO:0000256" key="1">
    <source>
        <dbReference type="SAM" id="Coils"/>
    </source>
</evidence>
<proteinExistence type="predicted"/>
<dbReference type="GeneID" id="22277082"/>
<dbReference type="Proteomes" id="UP000027382">
    <property type="component" value="Segment"/>
</dbReference>
<keyword evidence="3" id="KW-1185">Reference proteome</keyword>
<protein>
    <submittedName>
        <fullName evidence="2">Uncharacterized protein</fullName>
    </submittedName>
</protein>
<keyword evidence="1" id="KW-0175">Coiled coil</keyword>
<organism evidence="2 3">
    <name type="scientific">Bacillus phage CP-51</name>
    <dbReference type="NCBI Taxonomy" id="1391188"/>
    <lineage>
        <taxon>Viruses</taxon>
        <taxon>Duplodnaviria</taxon>
        <taxon>Heunggongvirae</taxon>
        <taxon>Uroviricota</taxon>
        <taxon>Caudoviricetes</taxon>
        <taxon>Herelleviridae</taxon>
        <taxon>Spounavirinae</taxon>
        <taxon>Siminovitchvirus</taxon>
        <taxon>Siminovitchvirus CP51</taxon>
    </lineage>
</organism>
<evidence type="ECO:0000313" key="2">
    <source>
        <dbReference type="EMBL" id="AID50574.1"/>
    </source>
</evidence>
<feature type="coiled-coil region" evidence="1">
    <location>
        <begin position="31"/>
        <end position="58"/>
    </location>
</feature>